<evidence type="ECO:0000256" key="8">
    <source>
        <dbReference type="ARBA" id="ARBA00022882"/>
    </source>
</evidence>
<evidence type="ECO:0000256" key="17">
    <source>
        <dbReference type="SAM" id="Phobius"/>
    </source>
</evidence>
<feature type="compositionally biased region" description="Polar residues" evidence="16">
    <location>
        <begin position="33"/>
        <end position="55"/>
    </location>
</feature>
<dbReference type="HOGENOM" id="CLU_000443_1_0_1"/>
<evidence type="ECO:0000313" key="20">
    <source>
        <dbReference type="Proteomes" id="UP000054549"/>
    </source>
</evidence>
<feature type="region of interest" description="Disordered" evidence="16">
    <location>
        <begin position="967"/>
        <end position="987"/>
    </location>
</feature>
<keyword evidence="8" id="KW-0851">Voltage-gated channel</keyword>
<evidence type="ECO:0000256" key="3">
    <source>
        <dbReference type="ARBA" id="ARBA00022475"/>
    </source>
</evidence>
<dbReference type="InterPro" id="IPR050599">
    <property type="entry name" value="VDCC_alpha-1_subunit"/>
</dbReference>
<feature type="transmembrane region" description="Helical" evidence="17">
    <location>
        <begin position="200"/>
        <end position="221"/>
    </location>
</feature>
<feature type="compositionally biased region" description="Polar residues" evidence="16">
    <location>
        <begin position="66"/>
        <end position="75"/>
    </location>
</feature>
<evidence type="ECO:0000256" key="4">
    <source>
        <dbReference type="ARBA" id="ARBA00022568"/>
    </source>
</evidence>
<evidence type="ECO:0000256" key="10">
    <source>
        <dbReference type="ARBA" id="ARBA00023065"/>
    </source>
</evidence>
<feature type="domain" description="Ion transport" evidence="18">
    <location>
        <begin position="401"/>
        <end position="632"/>
    </location>
</feature>
<comment type="subcellular location">
    <subcellularLocation>
        <location evidence="1">Cell membrane</location>
        <topology evidence="1">Multi-pass membrane protein</topology>
    </subcellularLocation>
</comment>
<feature type="transmembrane region" description="Helical" evidence="17">
    <location>
        <begin position="789"/>
        <end position="822"/>
    </location>
</feature>
<evidence type="ECO:0000256" key="11">
    <source>
        <dbReference type="ARBA" id="ARBA00023136"/>
    </source>
</evidence>
<feature type="transmembrane region" description="Helical" evidence="17">
    <location>
        <begin position="1692"/>
        <end position="1717"/>
    </location>
</feature>
<dbReference type="OrthoDB" id="416585at2759"/>
<evidence type="ECO:0000256" key="16">
    <source>
        <dbReference type="SAM" id="MobiDB-lite"/>
    </source>
</evidence>
<feature type="transmembrane region" description="Helical" evidence="17">
    <location>
        <begin position="1114"/>
        <end position="1138"/>
    </location>
</feature>
<reference evidence="19 20" key="1">
    <citation type="submission" date="2014-04" db="EMBL/GenBank/DDBJ databases">
        <title>Evolutionary Origins and Diversification of the Mycorrhizal Mutualists.</title>
        <authorList>
            <consortium name="DOE Joint Genome Institute"/>
            <consortium name="Mycorrhizal Genomics Consortium"/>
            <person name="Kohler A."/>
            <person name="Kuo A."/>
            <person name="Nagy L.G."/>
            <person name="Floudas D."/>
            <person name="Copeland A."/>
            <person name="Barry K.W."/>
            <person name="Cichocki N."/>
            <person name="Veneault-Fourrey C."/>
            <person name="LaButti K."/>
            <person name="Lindquist E.A."/>
            <person name="Lipzen A."/>
            <person name="Lundell T."/>
            <person name="Morin E."/>
            <person name="Murat C."/>
            <person name="Riley R."/>
            <person name="Ohm R."/>
            <person name="Sun H."/>
            <person name="Tunlid A."/>
            <person name="Henrissat B."/>
            <person name="Grigoriev I.V."/>
            <person name="Hibbett D.S."/>
            <person name="Martin F."/>
        </authorList>
    </citation>
    <scope>NUCLEOTIDE SEQUENCE [LARGE SCALE GENOMIC DNA]</scope>
    <source>
        <strain evidence="19 20">Koide BX008</strain>
    </source>
</reference>
<keyword evidence="13" id="KW-0407">Ion channel</keyword>
<feature type="transmembrane region" description="Helical" evidence="17">
    <location>
        <begin position="570"/>
        <end position="591"/>
    </location>
</feature>
<evidence type="ECO:0000259" key="18">
    <source>
        <dbReference type="Pfam" id="PF00520"/>
    </source>
</evidence>
<feature type="transmembrane region" description="Helical" evidence="17">
    <location>
        <begin position="603"/>
        <end position="624"/>
    </location>
</feature>
<feature type="transmembrane region" description="Helical" evidence="17">
    <location>
        <begin position="1150"/>
        <end position="1174"/>
    </location>
</feature>
<keyword evidence="7" id="KW-0106">Calcium</keyword>
<keyword evidence="20" id="KW-1185">Reference proteome</keyword>
<keyword evidence="6 17" id="KW-0812">Transmembrane</keyword>
<feature type="transmembrane region" description="Helical" evidence="17">
    <location>
        <begin position="1243"/>
        <end position="1263"/>
    </location>
</feature>
<keyword evidence="12" id="KW-0325">Glycoprotein</keyword>
<feature type="compositionally biased region" description="Polar residues" evidence="16">
    <location>
        <begin position="972"/>
        <end position="983"/>
    </location>
</feature>
<evidence type="ECO:0000256" key="7">
    <source>
        <dbReference type="ARBA" id="ARBA00022837"/>
    </source>
</evidence>
<evidence type="ECO:0000256" key="14">
    <source>
        <dbReference type="ARBA" id="ARBA00061395"/>
    </source>
</evidence>
<keyword evidence="4" id="KW-0109">Calcium transport</keyword>
<evidence type="ECO:0000256" key="5">
    <source>
        <dbReference type="ARBA" id="ARBA00022673"/>
    </source>
</evidence>
<keyword evidence="11 17" id="KW-0472">Membrane</keyword>
<evidence type="ECO:0000256" key="12">
    <source>
        <dbReference type="ARBA" id="ARBA00023180"/>
    </source>
</evidence>
<feature type="domain" description="Ion transport" evidence="18">
    <location>
        <begin position="1117"/>
        <end position="1397"/>
    </location>
</feature>
<accession>A0A0C2T0X1</accession>
<feature type="transmembrane region" description="Helical" evidence="17">
    <location>
        <begin position="1513"/>
        <end position="1532"/>
    </location>
</feature>
<dbReference type="GO" id="GO:0005891">
    <property type="term" value="C:voltage-gated calcium channel complex"/>
    <property type="evidence" value="ECO:0007669"/>
    <property type="project" value="TreeGrafter"/>
</dbReference>
<feature type="transmembrane region" description="Helical" evidence="17">
    <location>
        <begin position="1447"/>
        <end position="1467"/>
    </location>
</feature>
<feature type="transmembrane region" description="Helical" evidence="17">
    <location>
        <begin position="1194"/>
        <end position="1212"/>
    </location>
</feature>
<dbReference type="Gene3D" id="1.10.287.70">
    <property type="match status" value="4"/>
</dbReference>
<dbReference type="PANTHER" id="PTHR45628:SF7">
    <property type="entry name" value="VOLTAGE-DEPENDENT CALCIUM CHANNEL TYPE A SUBUNIT ALPHA-1"/>
    <property type="match status" value="1"/>
</dbReference>
<keyword evidence="10" id="KW-0406">Ion transport</keyword>
<dbReference type="InParanoid" id="A0A0C2T0X1"/>
<feature type="region of interest" description="Disordered" evidence="16">
    <location>
        <begin position="1"/>
        <end position="118"/>
    </location>
</feature>
<feature type="transmembrane region" description="Helical" evidence="17">
    <location>
        <begin position="675"/>
        <end position="693"/>
    </location>
</feature>
<feature type="transmembrane region" description="Helical" evidence="17">
    <location>
        <begin position="1487"/>
        <end position="1506"/>
    </location>
</feature>
<feature type="transmembrane region" description="Helical" evidence="17">
    <location>
        <begin position="1544"/>
        <end position="1563"/>
    </location>
</feature>
<keyword evidence="3" id="KW-1003">Cell membrane</keyword>
<comment type="similarity">
    <text evidence="14">Belongs to the calcium channel alpha-1 subunit (TC 1.A.1.11) family.</text>
</comment>
<dbReference type="FunFam" id="1.10.287.70:FF:000093">
    <property type="entry name" value="Calcium channel subunit Cch1"/>
    <property type="match status" value="1"/>
</dbReference>
<evidence type="ECO:0000256" key="1">
    <source>
        <dbReference type="ARBA" id="ARBA00004651"/>
    </source>
</evidence>
<feature type="transmembrane region" description="Helical" evidence="17">
    <location>
        <begin position="705"/>
        <end position="726"/>
    </location>
</feature>
<feature type="transmembrane region" description="Helical" evidence="17">
    <location>
        <begin position="1367"/>
        <end position="1390"/>
    </location>
</feature>
<dbReference type="GO" id="GO:0098703">
    <property type="term" value="P:calcium ion import across plasma membrane"/>
    <property type="evidence" value="ECO:0007669"/>
    <property type="project" value="TreeGrafter"/>
</dbReference>
<gene>
    <name evidence="19" type="ORF">M378DRAFT_187852</name>
</gene>
<keyword evidence="5" id="KW-0107">Calcium channel</keyword>
<evidence type="ECO:0000256" key="13">
    <source>
        <dbReference type="ARBA" id="ARBA00023303"/>
    </source>
</evidence>
<protein>
    <recommendedName>
        <fullName evidence="15">Calcium-channel protein CCH1</fullName>
    </recommendedName>
</protein>
<dbReference type="Gene3D" id="1.20.120.350">
    <property type="entry name" value="Voltage-gated potassium channels. Chain C"/>
    <property type="match status" value="3"/>
</dbReference>
<dbReference type="PANTHER" id="PTHR45628">
    <property type="entry name" value="VOLTAGE-DEPENDENT CALCIUM CHANNEL TYPE A SUBUNIT ALPHA-1"/>
    <property type="match status" value="1"/>
</dbReference>
<dbReference type="Pfam" id="PF00520">
    <property type="entry name" value="Ion_trans"/>
    <property type="match status" value="4"/>
</dbReference>
<dbReference type="SUPFAM" id="SSF81324">
    <property type="entry name" value="Voltage-gated potassium channels"/>
    <property type="match status" value="4"/>
</dbReference>
<dbReference type="EMBL" id="KN818305">
    <property type="protein sequence ID" value="KIL60059.1"/>
    <property type="molecule type" value="Genomic_DNA"/>
</dbReference>
<dbReference type="Proteomes" id="UP000054549">
    <property type="component" value="Unassembled WGS sequence"/>
</dbReference>
<dbReference type="InterPro" id="IPR005821">
    <property type="entry name" value="Ion_trans_dom"/>
</dbReference>
<feature type="domain" description="Ion transport" evidence="18">
    <location>
        <begin position="1447"/>
        <end position="1724"/>
    </location>
</feature>
<feature type="transmembrane region" description="Helical" evidence="17">
    <location>
        <begin position="842"/>
        <end position="861"/>
    </location>
</feature>
<feature type="transmembrane region" description="Helical" evidence="17">
    <location>
        <begin position="746"/>
        <end position="768"/>
    </location>
</feature>
<evidence type="ECO:0000256" key="6">
    <source>
        <dbReference type="ARBA" id="ARBA00022692"/>
    </source>
</evidence>
<organism evidence="19 20">
    <name type="scientific">Amanita muscaria (strain Koide BX008)</name>
    <dbReference type="NCBI Taxonomy" id="946122"/>
    <lineage>
        <taxon>Eukaryota</taxon>
        <taxon>Fungi</taxon>
        <taxon>Dikarya</taxon>
        <taxon>Basidiomycota</taxon>
        <taxon>Agaricomycotina</taxon>
        <taxon>Agaricomycetes</taxon>
        <taxon>Agaricomycetidae</taxon>
        <taxon>Agaricales</taxon>
        <taxon>Pluteineae</taxon>
        <taxon>Amanitaceae</taxon>
        <taxon>Amanita</taxon>
    </lineage>
</organism>
<feature type="transmembrane region" description="Helical" evidence="17">
    <location>
        <begin position="1601"/>
        <end position="1624"/>
    </location>
</feature>
<name>A0A0C2T0X1_AMAMK</name>
<evidence type="ECO:0000256" key="2">
    <source>
        <dbReference type="ARBA" id="ARBA00022448"/>
    </source>
</evidence>
<evidence type="ECO:0000256" key="15">
    <source>
        <dbReference type="ARBA" id="ARBA00067459"/>
    </source>
</evidence>
<dbReference type="STRING" id="946122.A0A0C2T0X1"/>
<proteinExistence type="inferred from homology"/>
<dbReference type="InterPro" id="IPR027359">
    <property type="entry name" value="Volt_channel_dom_sf"/>
</dbReference>
<feature type="transmembrane region" description="Helical" evidence="17">
    <location>
        <begin position="406"/>
        <end position="427"/>
    </location>
</feature>
<feature type="transmembrane region" description="Helical" evidence="17">
    <location>
        <begin position="873"/>
        <end position="896"/>
    </location>
</feature>
<keyword evidence="9 17" id="KW-1133">Transmembrane helix</keyword>
<feature type="transmembrane region" description="Helical" evidence="17">
    <location>
        <begin position="241"/>
        <end position="262"/>
    </location>
</feature>
<dbReference type="GO" id="GO:0008331">
    <property type="term" value="F:high voltage-gated calcium channel activity"/>
    <property type="evidence" value="ECO:0007669"/>
    <property type="project" value="TreeGrafter"/>
</dbReference>
<keyword evidence="2" id="KW-0813">Transport</keyword>
<feature type="transmembrane region" description="Helical" evidence="17">
    <location>
        <begin position="473"/>
        <end position="492"/>
    </location>
</feature>
<sequence length="2029" mass="227300">MATAGLEGDDPFYSPFLDSPIISPLEHPDDRTNPYTVPQARQSTASLIPQPQSESYGEGEDDEAGLTQNMAASGSSGPGDEYHDSERAGGMTPRRRRTARYNDTGSLKKTKTAIKSVSRSLHRASLRVVNLSNSALESQVRLEDDDESSEKALDISQQEQEHRWSDMPLRGRTLGIFGSNSRIRQALYRFLVYRWTERSILLLIIFNAIVLTMQSACLFTSDNTINVSSGCTGRWEDFALFVIFIVYTLEAFARICVSGFLLDPEIRVFSIFSPSFYQTSEVTPANTASISRQPSLSRNSGLSVTRLLHRISDILLRPFRLAPAASRHYPHQSLSTSGNGGPTIIPEKINILAHEAQSAFRDPAQQTYLSNLLKSDSDTLSLPFKLNINHIHDKIHRNIPYLRQSWCRIDFVAVVSFWIAFALATSGVERGKYHIGVFRAMSVIRCARLLAMTSGTTTIMHSLKMARPLLASTAYYVLFAMILFSIISVQAFHGSLRRTCLLQPTLGENVTQIGQQFCGGHINSTTLQPEGYIRADGTIVSTPKGYICPVGQLCTENQNPYENIESFDTIYNAALQVIVIASANTWAPLMYSTVDSEYFESCIFFIVCIVVLNFWLFNLFVAVITNTFDSIRTVTKKSAFGAAPLAPSVVDEQEDGYNGNRNATKKNLAYDIMDYTKWFWIFLALASLALQATRTANMSALQEAILYYGEGAITVAFDIEIVLRFVATLPDWRTFFRHGNNVFDLILALGSTIIQLPVIHSSSLYPWFTIFQLARFYRVILVVPHMKPLLLAVFGNLYGLFNMTLFLLMVNLLAALVAVQFLRGDLPGSLLMNFGNLYNSFLAMYQISSSENWTTVLYGAATAEVSLGQAVLVIIYVSFWLLFSFFIILQMFIAVLHENFSVAEEVKKKKQASNYWATHESSEAKPSWARKLNPYRWLKANPVTIKVDNLPSNLVLPMQKSLVQDYNRVPSPESSSRAQFLQRETSKPGHYASRSISALQRLFVGETNTKDIPLQNLRHARNGTLSTLDDDGPDRHLALLASVGDEASNEDLNDILYERRARKADFIRVHPSYDKTFWIFSQKNPVRRMCQKLVQPAGGERIFGVQPSPVAHTIFQLVLLLTVIGIIAVEGVATPLYRRRYLADHPNVRLPWFGFTDAAFSLTFFFEFVIKGIADGYIFTPNAYVKSIWNVLDLFIMAGFVVNVTTGLIFVGDIRRLTKTLRALPTLRLITLVDGMRYTFRSLLLTGVGRILDAAVLSVLYMIPYAVWGLNIFAGKMNQCNDGSATGLGDCTFEYTNNISGAFGYMVPRVWSKPSPSTTFSFDSFQDSLLILFEIVSLEGWIDVLGAATGITGLNLQPNQGFSPSNAIFFVIYNLLGGVVLLTIFVSIIIDNFSMQTGTAYLTAPQREWIDLQKLIKRQRPSKRPKVRPTNGFRSWCFDRAVQKHGWWSRAMTVLIVLHILALMYVLPHTESVALTCQTGHNPTATPVSLTAFAVSLVMSFSSRYLTYTLAKFFLVFTAIYIVDVAVRFFGLGWSSFKANGWNLFDLFVSIGTFLTTLIVQAGNENNALQHLQKLFLVSIAFKLVQKTDSLNMLFKTSVASLPAILSLLGLWVIVFIFFAILYMEVFSMTKWGSAETRNQNYTSLGRAIVMLIFMSTGEGWNQYMHDFDLEYPRCTNLNASMSESDCGSTGWAFSLFIAWNLLSMYIFANLFTGVVVENFSYVFQSSAASTKSITREEMRAFKKVWAELADPKSGYLPPSQFGRFFTRLAGVFEVRIYPVKHSISNLLSSCQADGRSKLAVNGLDIRKLTKKLSKIDYASIRKRRAIYSRLYHEAQISHDGQGMTFTGMLMLLAHNKIIIDAEALVLKDFMVRSETNRLVTDLVNLDRVRSLLKMLAVRRKYLAERAQAKMADVPSIVVEVMPSTPPSSSRDISSAFYDFSPSSSVFGSPMTERRYSTSEFSFAVDGISRLQRSPRRSSDVSMLSTDLGARSPTISFVDDDPQAILASVQNSMWGELMQEAAEEDERGA</sequence>
<evidence type="ECO:0000313" key="19">
    <source>
        <dbReference type="EMBL" id="KIL60059.1"/>
    </source>
</evidence>
<feature type="domain" description="Ion transport" evidence="18">
    <location>
        <begin position="675"/>
        <end position="905"/>
    </location>
</feature>
<feature type="compositionally biased region" description="Polar residues" evidence="16">
    <location>
        <begin position="101"/>
        <end position="118"/>
    </location>
</feature>
<dbReference type="FunCoup" id="A0A0C2T0X1">
    <property type="interactions" value="32"/>
</dbReference>
<evidence type="ECO:0000256" key="9">
    <source>
        <dbReference type="ARBA" id="ARBA00022989"/>
    </source>
</evidence>